<accession>A0A347UH64</accession>
<dbReference type="AlphaFoldDB" id="A0A347UH64"/>
<dbReference type="RefSeq" id="WP_118942848.1">
    <property type="nucleotide sequence ID" value="NZ_CP032125.1"/>
</dbReference>
<dbReference type="Proteomes" id="UP000261704">
    <property type="component" value="Chromosome"/>
</dbReference>
<dbReference type="OrthoDB" id="6305173at2"/>
<sequence length="320" mass="35017">MTLYNVTAYKWLGYNTVYNSSVSAVLNDNDPAYQGAGDGDETISINGGTFGGTANSPYAINISFTDAAGNPHTETFYFFNTGGSWYFIPGPGSAFTVGATLGGYQSHTVGWNYSDVTCFVRGTRIRTANGELPVEDLRAGMMVETLDAGPQKLRLVLRREILAEELADNPKLRPVVMPAGSLGNGLPLRDLRVSRQHRMLVSSPVVQRMFGQNGVLVSAIKLAALPGICVDMDIAKVEYFHLLFDDHQVVFAEGTPSESLYTGELALNALPQDAVEEIFEILPHVARLDYQCTPARIIPEDRRQKRLVERHVKNGRATVS</sequence>
<dbReference type="InterPro" id="IPR028992">
    <property type="entry name" value="Hedgehog/Intein_dom"/>
</dbReference>
<feature type="domain" description="Hedgehog/Intein (Hint)" evidence="1">
    <location>
        <begin position="117"/>
        <end position="263"/>
    </location>
</feature>
<keyword evidence="3" id="KW-1185">Reference proteome</keyword>
<evidence type="ECO:0000313" key="3">
    <source>
        <dbReference type="Proteomes" id="UP000261704"/>
    </source>
</evidence>
<evidence type="ECO:0000313" key="2">
    <source>
        <dbReference type="EMBL" id="AXX98192.1"/>
    </source>
</evidence>
<protein>
    <submittedName>
        <fullName evidence="2">Hemolysin</fullName>
    </submittedName>
</protein>
<name>A0A347UH64_9RHOB</name>
<reference evidence="2 3" key="1">
    <citation type="submission" date="2018-09" db="EMBL/GenBank/DDBJ databases">
        <title>Profundibacter amoris BAR1 gen. nov., sp. nov., a new member of the Roseobacter clade isolated at Lokis Castle Vent Field on the Arctic Mid-Oceanic Ridge.</title>
        <authorList>
            <person name="Le Moine Bauer S."/>
            <person name="Sjoeberg A.G."/>
            <person name="L'Haridon S."/>
            <person name="Stokke R."/>
            <person name="Roalkvam I."/>
            <person name="Steen I.H."/>
            <person name="Dahle H."/>
        </authorList>
    </citation>
    <scope>NUCLEOTIDE SEQUENCE [LARGE SCALE GENOMIC DNA]</scope>
    <source>
        <strain evidence="2 3">BAR1</strain>
    </source>
</reference>
<evidence type="ECO:0000259" key="1">
    <source>
        <dbReference type="Pfam" id="PF13403"/>
    </source>
</evidence>
<proteinExistence type="predicted"/>
<dbReference type="InterPro" id="IPR036844">
    <property type="entry name" value="Hint_dom_sf"/>
</dbReference>
<dbReference type="Pfam" id="PF13403">
    <property type="entry name" value="Hint_2"/>
    <property type="match status" value="1"/>
</dbReference>
<dbReference type="KEGG" id="pamo:BAR1_09765"/>
<dbReference type="EMBL" id="CP032125">
    <property type="protein sequence ID" value="AXX98192.1"/>
    <property type="molecule type" value="Genomic_DNA"/>
</dbReference>
<gene>
    <name evidence="2" type="ORF">BAR1_09765</name>
</gene>
<dbReference type="SUPFAM" id="SSF51294">
    <property type="entry name" value="Hedgehog/intein (Hint) domain"/>
    <property type="match status" value="1"/>
</dbReference>
<organism evidence="2 3">
    <name type="scientific">Profundibacter amoris</name>
    <dbReference type="NCBI Taxonomy" id="2171755"/>
    <lineage>
        <taxon>Bacteria</taxon>
        <taxon>Pseudomonadati</taxon>
        <taxon>Pseudomonadota</taxon>
        <taxon>Alphaproteobacteria</taxon>
        <taxon>Rhodobacterales</taxon>
        <taxon>Paracoccaceae</taxon>
        <taxon>Profundibacter</taxon>
    </lineage>
</organism>